<dbReference type="CDD" id="cd00609">
    <property type="entry name" value="AAT_like"/>
    <property type="match status" value="1"/>
</dbReference>
<evidence type="ECO:0000256" key="2">
    <source>
        <dbReference type="ARBA" id="ARBA00022576"/>
    </source>
</evidence>
<reference evidence="6 7" key="1">
    <citation type="submission" date="2024-07" db="EMBL/GenBank/DDBJ databases">
        <authorList>
            <person name="Thanompreechachai J."/>
            <person name="Duangmal K."/>
        </authorList>
    </citation>
    <scope>NUCLEOTIDE SEQUENCE [LARGE SCALE GENOMIC DNA]</scope>
    <source>
        <strain evidence="6 7">KCTC 19886</strain>
    </source>
</reference>
<dbReference type="InterPro" id="IPR015421">
    <property type="entry name" value="PyrdxlP-dep_Trfase_major"/>
</dbReference>
<dbReference type="Gene3D" id="3.90.1150.10">
    <property type="entry name" value="Aspartate Aminotransferase, domain 1"/>
    <property type="match status" value="1"/>
</dbReference>
<proteinExistence type="predicted"/>
<dbReference type="Pfam" id="PF00155">
    <property type="entry name" value="Aminotran_1_2"/>
    <property type="match status" value="1"/>
</dbReference>
<dbReference type="PANTHER" id="PTHR43807">
    <property type="entry name" value="FI04487P"/>
    <property type="match status" value="1"/>
</dbReference>
<evidence type="ECO:0000313" key="7">
    <source>
        <dbReference type="Proteomes" id="UP001555826"/>
    </source>
</evidence>
<dbReference type="InterPro" id="IPR015424">
    <property type="entry name" value="PyrdxlP-dep_Trfase"/>
</dbReference>
<dbReference type="SUPFAM" id="SSF53383">
    <property type="entry name" value="PLP-dependent transferases"/>
    <property type="match status" value="1"/>
</dbReference>
<gene>
    <name evidence="6" type="ORF">AB1207_08790</name>
</gene>
<dbReference type="EC" id="2.6.1.-" evidence="6"/>
<dbReference type="Gene3D" id="3.40.640.10">
    <property type="entry name" value="Type I PLP-dependent aspartate aminotransferase-like (Major domain)"/>
    <property type="match status" value="1"/>
</dbReference>
<comment type="cofactor">
    <cofactor evidence="1">
        <name>pyridoxal 5'-phosphate</name>
        <dbReference type="ChEBI" id="CHEBI:597326"/>
    </cofactor>
</comment>
<evidence type="ECO:0000256" key="1">
    <source>
        <dbReference type="ARBA" id="ARBA00001933"/>
    </source>
</evidence>
<evidence type="ECO:0000259" key="5">
    <source>
        <dbReference type="Pfam" id="PF00155"/>
    </source>
</evidence>
<keyword evidence="2 6" id="KW-0032">Aminotransferase</keyword>
<dbReference type="Proteomes" id="UP001555826">
    <property type="component" value="Unassembled WGS sequence"/>
</dbReference>
<comment type="caution">
    <text evidence="6">The sequence shown here is derived from an EMBL/GenBank/DDBJ whole genome shotgun (WGS) entry which is preliminary data.</text>
</comment>
<keyword evidence="7" id="KW-1185">Reference proteome</keyword>
<keyword evidence="3 6" id="KW-0808">Transferase</keyword>
<dbReference type="InterPro" id="IPR004839">
    <property type="entry name" value="Aminotransferase_I/II_large"/>
</dbReference>
<organism evidence="6 7">
    <name type="scientific">Kineococcus endophyticus</name>
    <dbReference type="NCBI Taxonomy" id="1181883"/>
    <lineage>
        <taxon>Bacteria</taxon>
        <taxon>Bacillati</taxon>
        <taxon>Actinomycetota</taxon>
        <taxon>Actinomycetes</taxon>
        <taxon>Kineosporiales</taxon>
        <taxon>Kineosporiaceae</taxon>
        <taxon>Kineococcus</taxon>
    </lineage>
</organism>
<keyword evidence="4" id="KW-0663">Pyridoxal phosphate</keyword>
<dbReference type="EMBL" id="JBFNQN010000005">
    <property type="protein sequence ID" value="MEW9264842.1"/>
    <property type="molecule type" value="Genomic_DNA"/>
</dbReference>
<dbReference type="InterPro" id="IPR051326">
    <property type="entry name" value="Kynurenine-oxoglutarate_AT"/>
</dbReference>
<evidence type="ECO:0000256" key="3">
    <source>
        <dbReference type="ARBA" id="ARBA00022679"/>
    </source>
</evidence>
<evidence type="ECO:0000256" key="4">
    <source>
        <dbReference type="ARBA" id="ARBA00022898"/>
    </source>
</evidence>
<dbReference type="GO" id="GO:0008483">
    <property type="term" value="F:transaminase activity"/>
    <property type="evidence" value="ECO:0007669"/>
    <property type="project" value="UniProtKB-KW"/>
</dbReference>
<name>A0ABV3P5R0_9ACTN</name>
<dbReference type="PANTHER" id="PTHR43807:SF20">
    <property type="entry name" value="FI04487P"/>
    <property type="match status" value="1"/>
</dbReference>
<accession>A0ABV3P5R0</accession>
<dbReference type="NCBIfam" id="NF005855">
    <property type="entry name" value="PRK07777.1"/>
    <property type="match status" value="1"/>
</dbReference>
<dbReference type="InterPro" id="IPR015422">
    <property type="entry name" value="PyrdxlP-dep_Trfase_small"/>
</dbReference>
<evidence type="ECO:0000313" key="6">
    <source>
        <dbReference type="EMBL" id="MEW9264842.1"/>
    </source>
</evidence>
<feature type="domain" description="Aminotransferase class I/classII large" evidence="5">
    <location>
        <begin position="22"/>
        <end position="379"/>
    </location>
</feature>
<protein>
    <submittedName>
        <fullName evidence="6">Pyridoxal phosphate-dependent aminotransferase</fullName>
        <ecNumber evidence="6">2.6.1.-</ecNumber>
    </submittedName>
</protein>
<sequence length="384" mass="40480">MRRFGPTVFAEMSALAQRTGAVNLGQGFPDSDGPASLLDDAVAAVRSGANQYPPGLGVPELREAVSRHQDRWYGMRPDPGTEVLVTAGASEATAAALLGLCEVGDEVVVLEPAYDAYPALIALAGAVQRSVPLLPTADGFALDRAALAAAFSDRTRLVLLNTPHNPTGTVLSEDELALVARLAVEHDAVVVTDEVYEHLVFDGHRHRPVATLPGMAERTLTVSSAGKTFSVTGWKVGWVTGPAPLVAAVRAVKQFLTYVNGAPFQPAVARALDLPDAFFADQAADLQRRRDLLSEGLRSAGFGVRTPAGTYFVIADPTPLGFEDGTDLCRRLPELAGVVGVPVSAFCEPGGPAAEATAALVRFTFCKSDTVLLQACDRLQGLRR</sequence>